<name>A0A0A9BK10_ARUDO</name>
<reference evidence="1" key="2">
    <citation type="journal article" date="2015" name="Data Brief">
        <title>Shoot transcriptome of the giant reed, Arundo donax.</title>
        <authorList>
            <person name="Barrero R.A."/>
            <person name="Guerrero F.D."/>
            <person name="Moolhuijzen P."/>
            <person name="Goolsby J.A."/>
            <person name="Tidwell J."/>
            <person name="Bellgard S.E."/>
            <person name="Bellgard M.I."/>
        </authorList>
    </citation>
    <scope>NUCLEOTIDE SEQUENCE</scope>
    <source>
        <tissue evidence="1">Shoot tissue taken approximately 20 cm above the soil surface</tissue>
    </source>
</reference>
<protein>
    <submittedName>
        <fullName evidence="1">Uncharacterized protein</fullName>
    </submittedName>
</protein>
<sequence length="20" mass="2332">MDAVQLTQMPLSFFLIPSRH</sequence>
<dbReference type="AlphaFoldDB" id="A0A0A9BK10"/>
<proteinExistence type="predicted"/>
<reference evidence="1" key="1">
    <citation type="submission" date="2014-09" db="EMBL/GenBank/DDBJ databases">
        <authorList>
            <person name="Magalhaes I.L.F."/>
            <person name="Oliveira U."/>
            <person name="Santos F.R."/>
            <person name="Vidigal T.H.D.A."/>
            <person name="Brescovit A.D."/>
            <person name="Santos A.J."/>
        </authorList>
    </citation>
    <scope>NUCLEOTIDE SEQUENCE</scope>
    <source>
        <tissue evidence="1">Shoot tissue taken approximately 20 cm above the soil surface</tissue>
    </source>
</reference>
<evidence type="ECO:0000313" key="1">
    <source>
        <dbReference type="EMBL" id="JAD63701.1"/>
    </source>
</evidence>
<dbReference type="EMBL" id="GBRH01234194">
    <property type="protein sequence ID" value="JAD63701.1"/>
    <property type="molecule type" value="Transcribed_RNA"/>
</dbReference>
<organism evidence="1">
    <name type="scientific">Arundo donax</name>
    <name type="common">Giant reed</name>
    <name type="synonym">Donax arundinaceus</name>
    <dbReference type="NCBI Taxonomy" id="35708"/>
    <lineage>
        <taxon>Eukaryota</taxon>
        <taxon>Viridiplantae</taxon>
        <taxon>Streptophyta</taxon>
        <taxon>Embryophyta</taxon>
        <taxon>Tracheophyta</taxon>
        <taxon>Spermatophyta</taxon>
        <taxon>Magnoliopsida</taxon>
        <taxon>Liliopsida</taxon>
        <taxon>Poales</taxon>
        <taxon>Poaceae</taxon>
        <taxon>PACMAD clade</taxon>
        <taxon>Arundinoideae</taxon>
        <taxon>Arundineae</taxon>
        <taxon>Arundo</taxon>
    </lineage>
</organism>
<accession>A0A0A9BK10</accession>